<evidence type="ECO:0000256" key="1">
    <source>
        <dbReference type="SAM" id="MobiDB-lite"/>
    </source>
</evidence>
<protein>
    <submittedName>
        <fullName evidence="3">Uncharacterized protein LOC111305356 isoform X1</fullName>
    </submittedName>
</protein>
<sequence length="504" mass="56001">MESYPVVFDISSDDDEAALAWEEPKGDDYDWLSEVLQAVDKGFDDPDEVVVVGEVNPIRKSKSSNSSIRKVVDEDDDDCVVLECDPDKALSDVNDPREDSDELLIVGQKGQIACRDFPHPRHDCAKFPFSSTSHKQHCELCHCFVCDTRAPCRFWGSDSCNTDHCHATDKEQMWKALRKNFRLVGNVPIEVANAPVTSHSTALPQLNQDPSCDIIWSTMQNQVSGLTPTRAARNCIPQNHVPKPSIIRACSSSSRYGNPYNPSLGSRPVLNKSIMQPRSVSQQLLGVHNTVIRRDRGIKISNLGSQFVSSNTMSKRLEIQVTSAMNHAAYMPSENITFVHASQNQQNPAPVAISNERNSNPIGWPNICSGTNLGTYTHQSSSQPSMDSVITNSAPTQSSAYNQPVPQSNVHQAANHLQFQNQPATDYGFSDYDFNLVNIGQNNQQSFVDYLQLQTAGSTNEKEQLKEVNDGDKSYYNDLESFLFDDQSVPEGSFTAELNPMFAW</sequence>
<evidence type="ECO:0000313" key="3">
    <source>
        <dbReference type="RefSeq" id="XP_022758552.1"/>
    </source>
</evidence>
<dbReference type="PANTHER" id="PTHR33443">
    <property type="entry name" value="ZGC:112980"/>
    <property type="match status" value="1"/>
</dbReference>
<dbReference type="Proteomes" id="UP000515121">
    <property type="component" value="Unplaced"/>
</dbReference>
<dbReference type="GeneID" id="111305356"/>
<dbReference type="RefSeq" id="XP_022758552.1">
    <property type="nucleotide sequence ID" value="XM_022902817.1"/>
</dbReference>
<dbReference type="KEGG" id="dzi:111305356"/>
<evidence type="ECO:0000313" key="2">
    <source>
        <dbReference type="Proteomes" id="UP000515121"/>
    </source>
</evidence>
<name>A0A6P6A189_DURZI</name>
<keyword evidence="2" id="KW-1185">Reference proteome</keyword>
<organism evidence="2 3">
    <name type="scientific">Durio zibethinus</name>
    <name type="common">Durian</name>
    <dbReference type="NCBI Taxonomy" id="66656"/>
    <lineage>
        <taxon>Eukaryota</taxon>
        <taxon>Viridiplantae</taxon>
        <taxon>Streptophyta</taxon>
        <taxon>Embryophyta</taxon>
        <taxon>Tracheophyta</taxon>
        <taxon>Spermatophyta</taxon>
        <taxon>Magnoliopsida</taxon>
        <taxon>eudicotyledons</taxon>
        <taxon>Gunneridae</taxon>
        <taxon>Pentapetalae</taxon>
        <taxon>rosids</taxon>
        <taxon>malvids</taxon>
        <taxon>Malvales</taxon>
        <taxon>Malvaceae</taxon>
        <taxon>Helicteroideae</taxon>
        <taxon>Durio</taxon>
    </lineage>
</organism>
<dbReference type="AlphaFoldDB" id="A0A6P6A189"/>
<feature type="region of interest" description="Disordered" evidence="1">
    <location>
        <begin position="376"/>
        <end position="401"/>
    </location>
</feature>
<dbReference type="OrthoDB" id="266020at2759"/>
<proteinExistence type="predicted"/>
<reference evidence="3" key="1">
    <citation type="submission" date="2025-08" db="UniProtKB">
        <authorList>
            <consortium name="RefSeq"/>
        </authorList>
    </citation>
    <scope>IDENTIFICATION</scope>
    <source>
        <tissue evidence="3">Fruit stalk</tissue>
    </source>
</reference>
<accession>A0A6P6A189</accession>
<dbReference type="InterPro" id="IPR053234">
    <property type="entry name" value="RPM1_Interactor"/>
</dbReference>
<gene>
    <name evidence="3" type="primary">LOC111305356</name>
</gene>
<dbReference type="PANTHER" id="PTHR33443:SF35">
    <property type="entry name" value="VQ DOMAIN-CONTAINING PROTEIN"/>
    <property type="match status" value="1"/>
</dbReference>